<dbReference type="OrthoDB" id="4198301at2"/>
<dbReference type="Proteomes" id="UP000198921">
    <property type="component" value="Unassembled WGS sequence"/>
</dbReference>
<sequence length="139" mass="15290">MDTRLMELVPDSPACRLFALLSTEADVRGALAALSSHVDPAMVWVLSGEEGARALDVSGRARGFSGRFLRAVQNVAYDRGSLSEHEFHLRRGGHLLLVPARECAQCQGLVEVLSPWRPHGLTWFARYSVVDPTPRYCSA</sequence>
<name>A0A1H3AJC1_9ACTN</name>
<organism evidence="1 2">
    <name type="scientific">Geodermatophilus africanus</name>
    <dbReference type="NCBI Taxonomy" id="1137993"/>
    <lineage>
        <taxon>Bacteria</taxon>
        <taxon>Bacillati</taxon>
        <taxon>Actinomycetota</taxon>
        <taxon>Actinomycetes</taxon>
        <taxon>Geodermatophilales</taxon>
        <taxon>Geodermatophilaceae</taxon>
        <taxon>Geodermatophilus</taxon>
    </lineage>
</organism>
<protein>
    <submittedName>
        <fullName evidence="1">Uncharacterized protein</fullName>
    </submittedName>
</protein>
<dbReference type="AlphaFoldDB" id="A0A1H3AJC1"/>
<dbReference type="EMBL" id="FNOT01000001">
    <property type="protein sequence ID" value="SDX29820.1"/>
    <property type="molecule type" value="Genomic_DNA"/>
</dbReference>
<dbReference type="RefSeq" id="WP_091150315.1">
    <property type="nucleotide sequence ID" value="NZ_FNOT01000001.1"/>
</dbReference>
<evidence type="ECO:0000313" key="1">
    <source>
        <dbReference type="EMBL" id="SDX29820.1"/>
    </source>
</evidence>
<accession>A0A1H3AJC1</accession>
<proteinExistence type="predicted"/>
<reference evidence="2" key="1">
    <citation type="submission" date="2016-10" db="EMBL/GenBank/DDBJ databases">
        <authorList>
            <person name="Varghese N."/>
            <person name="Submissions S."/>
        </authorList>
    </citation>
    <scope>NUCLEOTIDE SEQUENCE [LARGE SCALE GENOMIC DNA]</scope>
    <source>
        <strain evidence="2">DSM 45422</strain>
    </source>
</reference>
<evidence type="ECO:0000313" key="2">
    <source>
        <dbReference type="Proteomes" id="UP000198921"/>
    </source>
</evidence>
<keyword evidence="2" id="KW-1185">Reference proteome</keyword>
<gene>
    <name evidence="1" type="ORF">SAMN05660209_00075</name>
</gene>